<gene>
    <name evidence="2" type="ORF">QBC47DRAFT_366906</name>
</gene>
<organism evidence="2 3">
    <name type="scientific">Echria macrotheca</name>
    <dbReference type="NCBI Taxonomy" id="438768"/>
    <lineage>
        <taxon>Eukaryota</taxon>
        <taxon>Fungi</taxon>
        <taxon>Dikarya</taxon>
        <taxon>Ascomycota</taxon>
        <taxon>Pezizomycotina</taxon>
        <taxon>Sordariomycetes</taxon>
        <taxon>Sordariomycetidae</taxon>
        <taxon>Sordariales</taxon>
        <taxon>Schizotheciaceae</taxon>
        <taxon>Echria</taxon>
    </lineage>
</organism>
<accession>A0AAJ0BQR4</accession>
<dbReference type="EMBL" id="MU839827">
    <property type="protein sequence ID" value="KAK1760341.1"/>
    <property type="molecule type" value="Genomic_DNA"/>
</dbReference>
<sequence>MWLINTETLRLKSFQVTAPRYAILSHRWGCDEDEVTFDQWQDDHDKISSKPGYLKIVQACKQAQADDLEYLWVDTNCIDKRSSAELSEAINSMYRYYGQAMICYAYLQDVLDTGPTPEDPGRQFEESLWFTRGWTLQELLAPRKLVFFTAEWRRIGTKSGLEDVISRITGIPKSYLQPNNIRSASIATRMCWVSNRVTTRLEDIAYCMLGILKIHM</sequence>
<name>A0AAJ0BQR4_9PEZI</name>
<protein>
    <submittedName>
        <fullName evidence="2">Vegetative incompatibility protein HET-E-1</fullName>
    </submittedName>
</protein>
<dbReference type="AlphaFoldDB" id="A0AAJ0BQR4"/>
<comment type="caution">
    <text evidence="2">The sequence shown here is derived from an EMBL/GenBank/DDBJ whole genome shotgun (WGS) entry which is preliminary data.</text>
</comment>
<feature type="domain" description="Heterokaryon incompatibility" evidence="1">
    <location>
        <begin position="21"/>
        <end position="109"/>
    </location>
</feature>
<reference evidence="2" key="1">
    <citation type="submission" date="2023-06" db="EMBL/GenBank/DDBJ databases">
        <title>Genome-scale phylogeny and comparative genomics of the fungal order Sordariales.</title>
        <authorList>
            <consortium name="Lawrence Berkeley National Laboratory"/>
            <person name="Hensen N."/>
            <person name="Bonometti L."/>
            <person name="Westerberg I."/>
            <person name="Brannstrom I.O."/>
            <person name="Guillou S."/>
            <person name="Cros-Aarteil S."/>
            <person name="Calhoun S."/>
            <person name="Haridas S."/>
            <person name="Kuo A."/>
            <person name="Mondo S."/>
            <person name="Pangilinan J."/>
            <person name="Riley R."/>
            <person name="Labutti K."/>
            <person name="Andreopoulos B."/>
            <person name="Lipzen A."/>
            <person name="Chen C."/>
            <person name="Yanf M."/>
            <person name="Daum C."/>
            <person name="Ng V."/>
            <person name="Clum A."/>
            <person name="Steindorff A."/>
            <person name="Ohm R."/>
            <person name="Martin F."/>
            <person name="Silar P."/>
            <person name="Natvig D."/>
            <person name="Lalanne C."/>
            <person name="Gautier V."/>
            <person name="Ament-Velasquez S.L."/>
            <person name="Kruys A."/>
            <person name="Hutchinson M.I."/>
            <person name="Powell A.J."/>
            <person name="Barry K."/>
            <person name="Miller A.N."/>
            <person name="Grigoriev I.V."/>
            <person name="Debuchy R."/>
            <person name="Gladieux P."/>
            <person name="Thoren M.H."/>
            <person name="Johannesson H."/>
        </authorList>
    </citation>
    <scope>NUCLEOTIDE SEQUENCE</scope>
    <source>
        <strain evidence="2">PSN4</strain>
    </source>
</reference>
<dbReference type="PANTHER" id="PTHR10622">
    <property type="entry name" value="HET DOMAIN-CONTAINING PROTEIN"/>
    <property type="match status" value="1"/>
</dbReference>
<dbReference type="Pfam" id="PF06985">
    <property type="entry name" value="HET"/>
    <property type="match status" value="1"/>
</dbReference>
<evidence type="ECO:0000313" key="3">
    <source>
        <dbReference type="Proteomes" id="UP001239445"/>
    </source>
</evidence>
<dbReference type="Proteomes" id="UP001239445">
    <property type="component" value="Unassembled WGS sequence"/>
</dbReference>
<dbReference type="PANTHER" id="PTHR10622:SF10">
    <property type="entry name" value="HET DOMAIN-CONTAINING PROTEIN"/>
    <property type="match status" value="1"/>
</dbReference>
<evidence type="ECO:0000313" key="2">
    <source>
        <dbReference type="EMBL" id="KAK1760341.1"/>
    </source>
</evidence>
<evidence type="ECO:0000259" key="1">
    <source>
        <dbReference type="Pfam" id="PF06985"/>
    </source>
</evidence>
<proteinExistence type="predicted"/>
<keyword evidence="3" id="KW-1185">Reference proteome</keyword>
<dbReference type="InterPro" id="IPR010730">
    <property type="entry name" value="HET"/>
</dbReference>